<feature type="transmembrane region" description="Helical" evidence="1">
    <location>
        <begin position="35"/>
        <end position="52"/>
    </location>
</feature>
<accession>A0A081C269</accession>
<keyword evidence="1" id="KW-0472">Membrane</keyword>
<keyword evidence="3" id="KW-1185">Reference proteome</keyword>
<keyword evidence="1" id="KW-1133">Transmembrane helix</keyword>
<dbReference type="AlphaFoldDB" id="A0A081C269"/>
<name>A0A081C269_VECG1</name>
<evidence type="ECO:0000313" key="3">
    <source>
        <dbReference type="Proteomes" id="UP000030661"/>
    </source>
</evidence>
<gene>
    <name evidence="2" type="ORF">U27_05648</name>
</gene>
<evidence type="ECO:0000313" key="2">
    <source>
        <dbReference type="EMBL" id="GAK58674.1"/>
    </source>
</evidence>
<dbReference type="Proteomes" id="UP000030661">
    <property type="component" value="Unassembled WGS sequence"/>
</dbReference>
<keyword evidence="1" id="KW-0812">Transmembrane</keyword>
<dbReference type="EMBL" id="DF820468">
    <property type="protein sequence ID" value="GAK58674.1"/>
    <property type="molecule type" value="Genomic_DNA"/>
</dbReference>
<organism evidence="2">
    <name type="scientific">Vecturithrix granuli</name>
    <dbReference type="NCBI Taxonomy" id="1499967"/>
    <lineage>
        <taxon>Bacteria</taxon>
        <taxon>Candidatus Moduliflexota</taxon>
        <taxon>Candidatus Vecturitrichia</taxon>
        <taxon>Candidatus Vecturitrichales</taxon>
        <taxon>Candidatus Vecturitrichaceae</taxon>
        <taxon>Candidatus Vecturithrix</taxon>
    </lineage>
</organism>
<feature type="transmembrane region" description="Helical" evidence="1">
    <location>
        <begin position="64"/>
        <end position="85"/>
    </location>
</feature>
<evidence type="ECO:0000256" key="1">
    <source>
        <dbReference type="SAM" id="Phobius"/>
    </source>
</evidence>
<dbReference type="HOGENOM" id="CLU_2080112_0_0_0"/>
<reference evidence="2" key="1">
    <citation type="journal article" date="2015" name="PeerJ">
        <title>First genomic representation of candidate bacterial phylum KSB3 points to enhanced environmental sensing as a trigger of wastewater bulking.</title>
        <authorList>
            <person name="Sekiguchi Y."/>
            <person name="Ohashi A."/>
            <person name="Parks D.H."/>
            <person name="Yamauchi T."/>
            <person name="Tyson G.W."/>
            <person name="Hugenholtz P."/>
        </authorList>
    </citation>
    <scope>NUCLEOTIDE SEQUENCE [LARGE SCALE GENOMIC DNA]</scope>
</reference>
<sequence>MLERISYTQSIYVQISCAILNTDILSTDRQSFSSFFIYLFDLPLCYIFMFGTEIDVDQGHLFPAAEIFVGITFIMNLLTGSFAFIKTSYSLIMMGPSGKMSCEIGLALVETFHGHTR</sequence>
<protein>
    <submittedName>
        <fullName evidence="2">Uncharacterized protein</fullName>
    </submittedName>
</protein>
<proteinExistence type="predicted"/>
<dbReference type="STRING" id="1499967.U27_05648"/>